<dbReference type="Proteomes" id="UP000050940">
    <property type="component" value="Unassembled WGS sequence"/>
</dbReference>
<sequence length="199" mass="20848">MAALFAAASAYAQQPPAGAAQLIAQWGREVVEDNCSGGGFRATGTPAKVVFHVDFNADRVPDYVLAPGFDCTMDGEPAYAIFGPQVPWALVLSGGGDGSEGSGWELLRFRNSEAHEPVVRQVDGHPALILSDAGPGLWQPAYATYAWAAFQGTGGMTAVAWFDADGRRIDKDGTALGVPRDGGDVAAPVPPRQHLPLFP</sequence>
<dbReference type="AlphaFoldDB" id="A0A0R0DQ35"/>
<feature type="compositionally biased region" description="Pro residues" evidence="1">
    <location>
        <begin position="188"/>
        <end position="199"/>
    </location>
</feature>
<proteinExistence type="predicted"/>
<dbReference type="PATRIC" id="fig|659018.3.peg.2402"/>
<feature type="region of interest" description="Disordered" evidence="1">
    <location>
        <begin position="173"/>
        <end position="199"/>
    </location>
</feature>
<dbReference type="EMBL" id="LDJP01000068">
    <property type="protein sequence ID" value="KRG83632.1"/>
    <property type="molecule type" value="Genomic_DNA"/>
</dbReference>
<comment type="caution">
    <text evidence="2">The sequence shown here is derived from an EMBL/GenBank/DDBJ whole genome shotgun (WGS) entry which is preliminary data.</text>
</comment>
<gene>
    <name evidence="2" type="ORF">ABB34_11480</name>
</gene>
<dbReference type="STRING" id="659018.ABB34_11480"/>
<evidence type="ECO:0000313" key="3">
    <source>
        <dbReference type="Proteomes" id="UP000050940"/>
    </source>
</evidence>
<organism evidence="2 3">
    <name type="scientific">Stenotrophomonas daejeonensis</name>
    <dbReference type="NCBI Taxonomy" id="659018"/>
    <lineage>
        <taxon>Bacteria</taxon>
        <taxon>Pseudomonadati</taxon>
        <taxon>Pseudomonadota</taxon>
        <taxon>Gammaproteobacteria</taxon>
        <taxon>Lysobacterales</taxon>
        <taxon>Lysobacteraceae</taxon>
        <taxon>Stenotrophomonas</taxon>
    </lineage>
</organism>
<evidence type="ECO:0000256" key="1">
    <source>
        <dbReference type="SAM" id="MobiDB-lite"/>
    </source>
</evidence>
<keyword evidence="3" id="KW-1185">Reference proteome</keyword>
<protein>
    <submittedName>
        <fullName evidence="2">Uncharacterized protein</fullName>
    </submittedName>
</protein>
<name>A0A0R0DQ35_9GAMM</name>
<reference evidence="2 3" key="1">
    <citation type="submission" date="2015-05" db="EMBL/GenBank/DDBJ databases">
        <title>Genome sequencing and analysis of members of genus Stenotrophomonas.</title>
        <authorList>
            <person name="Patil P.P."/>
            <person name="Midha S."/>
            <person name="Patil P.B."/>
        </authorList>
    </citation>
    <scope>NUCLEOTIDE SEQUENCE [LARGE SCALE GENOMIC DNA]</scope>
    <source>
        <strain evidence="2 3">JCM 16244</strain>
    </source>
</reference>
<evidence type="ECO:0000313" key="2">
    <source>
        <dbReference type="EMBL" id="KRG83632.1"/>
    </source>
</evidence>
<accession>A0A0R0DQ35</accession>